<sequence length="326" mass="36217">MVNVAVSGGTGDVGRTIVNAIAKAGNHKVFILSRTAAAATADGAPERLAVDYNNVEQIKSVLQENKIEVVIAALLLADDTVTQSQITLIRAAAQSGTVKKFIPTEYHLDYNVPVDGVEIHFAKYQLQCEEELKRQPALTYTLIRNGLFLDYMAMPFHPKPTNLKPYWMFIDLEHEVSVIPGDGTKTVVFTHTEDTAAFIERLIGLPAEQWPRESLVQSNKIQVKDLLDIVKKVSGRDFKVTWESPEAIRKGEITMLPSNKPTFEQPFFGDIFRGIEKEVLLTVLSDGYELPGKNLAEIFPDVQTTNIEEFLAEAWKLKEAKASSAS</sequence>
<dbReference type="EMBL" id="JAVFKD010000002">
    <property type="protein sequence ID" value="KAK5996420.1"/>
    <property type="molecule type" value="Genomic_DNA"/>
</dbReference>
<gene>
    <name evidence="5" type="ORF">PT974_01754</name>
</gene>
<comment type="similarity">
    <text evidence="1">Belongs to the NmrA-type oxidoreductase family. Isoflavone reductase subfamily.</text>
</comment>
<evidence type="ECO:0000313" key="5">
    <source>
        <dbReference type="EMBL" id="KAK5996420.1"/>
    </source>
</evidence>
<proteinExistence type="inferred from homology"/>
<evidence type="ECO:0000256" key="3">
    <source>
        <dbReference type="ARBA" id="ARBA00023002"/>
    </source>
</evidence>
<organism evidence="5 6">
    <name type="scientific">Cladobotryum mycophilum</name>
    <dbReference type="NCBI Taxonomy" id="491253"/>
    <lineage>
        <taxon>Eukaryota</taxon>
        <taxon>Fungi</taxon>
        <taxon>Dikarya</taxon>
        <taxon>Ascomycota</taxon>
        <taxon>Pezizomycotina</taxon>
        <taxon>Sordariomycetes</taxon>
        <taxon>Hypocreomycetidae</taxon>
        <taxon>Hypocreales</taxon>
        <taxon>Hypocreaceae</taxon>
        <taxon>Cladobotryum</taxon>
    </lineage>
</organism>
<dbReference type="PANTHER" id="PTHR47706">
    <property type="entry name" value="NMRA-LIKE FAMILY PROTEIN"/>
    <property type="match status" value="1"/>
</dbReference>
<comment type="caution">
    <text evidence="5">The sequence shown here is derived from an EMBL/GenBank/DDBJ whole genome shotgun (WGS) entry which is preliminary data.</text>
</comment>
<evidence type="ECO:0000259" key="4">
    <source>
        <dbReference type="Pfam" id="PF05368"/>
    </source>
</evidence>
<dbReference type="InterPro" id="IPR036291">
    <property type="entry name" value="NAD(P)-bd_dom_sf"/>
</dbReference>
<dbReference type="Pfam" id="PF05368">
    <property type="entry name" value="NmrA"/>
    <property type="match status" value="1"/>
</dbReference>
<protein>
    <submittedName>
        <fullName evidence="5">Oxidoreductase swnN</fullName>
    </submittedName>
</protein>
<evidence type="ECO:0000256" key="1">
    <source>
        <dbReference type="ARBA" id="ARBA00005725"/>
    </source>
</evidence>
<dbReference type="SUPFAM" id="SSF51735">
    <property type="entry name" value="NAD(P)-binding Rossmann-fold domains"/>
    <property type="match status" value="1"/>
</dbReference>
<dbReference type="Gene3D" id="3.90.25.10">
    <property type="entry name" value="UDP-galactose 4-epimerase, domain 1"/>
    <property type="match status" value="1"/>
</dbReference>
<dbReference type="InterPro" id="IPR008030">
    <property type="entry name" value="NmrA-like"/>
</dbReference>
<reference evidence="5 6" key="1">
    <citation type="submission" date="2024-01" db="EMBL/GenBank/DDBJ databases">
        <title>Complete genome of Cladobotryum mycophilum ATHUM6906.</title>
        <authorList>
            <person name="Christinaki A.C."/>
            <person name="Myridakis A.I."/>
            <person name="Kouvelis V.N."/>
        </authorList>
    </citation>
    <scope>NUCLEOTIDE SEQUENCE [LARGE SCALE GENOMIC DNA]</scope>
    <source>
        <strain evidence="5 6">ATHUM6906</strain>
    </source>
</reference>
<evidence type="ECO:0000256" key="2">
    <source>
        <dbReference type="ARBA" id="ARBA00022857"/>
    </source>
</evidence>
<dbReference type="InterPro" id="IPR051609">
    <property type="entry name" value="NmrA/Isoflavone_reductase-like"/>
</dbReference>
<feature type="domain" description="NmrA-like" evidence="4">
    <location>
        <begin position="4"/>
        <end position="247"/>
    </location>
</feature>
<keyword evidence="2" id="KW-0521">NADP</keyword>
<dbReference type="Gene3D" id="3.40.50.720">
    <property type="entry name" value="NAD(P)-binding Rossmann-like Domain"/>
    <property type="match status" value="1"/>
</dbReference>
<accession>A0ABR0SXA7</accession>
<name>A0ABR0SXA7_9HYPO</name>
<keyword evidence="3" id="KW-0560">Oxidoreductase</keyword>
<evidence type="ECO:0000313" key="6">
    <source>
        <dbReference type="Proteomes" id="UP001338125"/>
    </source>
</evidence>
<dbReference type="PANTHER" id="PTHR47706:SF4">
    <property type="entry name" value="NMRA-LIKE DOMAIN-CONTAINING PROTEIN"/>
    <property type="match status" value="1"/>
</dbReference>
<dbReference type="Proteomes" id="UP001338125">
    <property type="component" value="Unassembled WGS sequence"/>
</dbReference>
<keyword evidence="6" id="KW-1185">Reference proteome</keyword>